<keyword evidence="3" id="KW-1185">Reference proteome</keyword>
<evidence type="ECO:0000256" key="1">
    <source>
        <dbReference type="SAM" id="MobiDB-lite"/>
    </source>
</evidence>
<sequence length="369" mass="41759">MAEGESRRPNSNIGRRIIGSARGLACSTFSGVAGIEAEFDPLHVVSGGKRVTGPQTPEKHAVGEVSSSSKERRRSGAAPSRFRSRIGSERISQRDAEFQEFVERMDDIVDDDFVRPSFEARLQDHAYGADGDALRQTTFRKQQLIDDSLDGLSYDDNPTLLDSVNQLVQGQTTRLPCNLQQTSIPDRRRQAEVSMLQASWEKSASVAAQRLSQVEKHLSGSFHRVAARSYERSMTHHDRLMLHHDVRHDSLDVAMKDEPEDFLDDHSKRDITTQSQRGEEEEILSGDWFHCSYEECHRRLTTQNSSLGLSIHQRCCVHTGCGYVSPNIPEWIEHCSSEHHMVPEQGKTSLDPRHVRSCKYCKFDECDTH</sequence>
<dbReference type="Proteomes" id="UP001296104">
    <property type="component" value="Unassembled WGS sequence"/>
</dbReference>
<proteinExistence type="predicted"/>
<gene>
    <name evidence="2" type="ORF">LECACI_7A006395</name>
</gene>
<accession>A0AAI9ECD2</accession>
<comment type="caution">
    <text evidence="2">The sequence shown here is derived from an EMBL/GenBank/DDBJ whole genome shotgun (WGS) entry which is preliminary data.</text>
</comment>
<dbReference type="AlphaFoldDB" id="A0AAI9ECD2"/>
<reference evidence="2" key="1">
    <citation type="submission" date="2023-11" db="EMBL/GenBank/DDBJ databases">
        <authorList>
            <person name="Alioto T."/>
            <person name="Alioto T."/>
            <person name="Gomez Garrido J."/>
        </authorList>
    </citation>
    <scope>NUCLEOTIDE SEQUENCE</scope>
</reference>
<feature type="region of interest" description="Disordered" evidence="1">
    <location>
        <begin position="48"/>
        <end position="89"/>
    </location>
</feature>
<evidence type="ECO:0000313" key="2">
    <source>
        <dbReference type="EMBL" id="CAK4031237.1"/>
    </source>
</evidence>
<name>A0AAI9ECD2_9PEZI</name>
<protein>
    <submittedName>
        <fullName evidence="2">Uncharacterized protein</fullName>
    </submittedName>
</protein>
<evidence type="ECO:0000313" key="3">
    <source>
        <dbReference type="Proteomes" id="UP001296104"/>
    </source>
</evidence>
<dbReference type="EMBL" id="CAVMBE010000045">
    <property type="protein sequence ID" value="CAK4031237.1"/>
    <property type="molecule type" value="Genomic_DNA"/>
</dbReference>
<organism evidence="2 3">
    <name type="scientific">Lecanosticta acicola</name>
    <dbReference type="NCBI Taxonomy" id="111012"/>
    <lineage>
        <taxon>Eukaryota</taxon>
        <taxon>Fungi</taxon>
        <taxon>Dikarya</taxon>
        <taxon>Ascomycota</taxon>
        <taxon>Pezizomycotina</taxon>
        <taxon>Dothideomycetes</taxon>
        <taxon>Dothideomycetidae</taxon>
        <taxon>Mycosphaerellales</taxon>
        <taxon>Mycosphaerellaceae</taxon>
        <taxon>Lecanosticta</taxon>
    </lineage>
</organism>